<dbReference type="Gene3D" id="1.10.10.10">
    <property type="entry name" value="Winged helix-like DNA-binding domain superfamily/Winged helix DNA-binding domain"/>
    <property type="match status" value="1"/>
</dbReference>
<dbReference type="GO" id="GO:0043565">
    <property type="term" value="F:sequence-specific DNA binding"/>
    <property type="evidence" value="ECO:0007669"/>
    <property type="project" value="InterPro"/>
</dbReference>
<dbReference type="GO" id="GO:0000981">
    <property type="term" value="F:DNA-binding transcription factor activity, RNA polymerase II-specific"/>
    <property type="evidence" value="ECO:0007669"/>
    <property type="project" value="TreeGrafter"/>
</dbReference>
<dbReference type="SMART" id="SM00413">
    <property type="entry name" value="ETS"/>
    <property type="match status" value="1"/>
</dbReference>
<evidence type="ECO:0000313" key="5">
    <source>
        <dbReference type="Proteomes" id="UP000018936"/>
    </source>
</evidence>
<feature type="domain" description="ETS" evidence="3">
    <location>
        <begin position="35"/>
        <end position="83"/>
    </location>
</feature>
<dbReference type="OrthoDB" id="10042983at2759"/>
<sequence length="84" mass="9383">MTPLAYSNPEISRGGNICSFPVKSAAAVSGKISDCRLLLDYIYRLLSDSQYESVIKWEDKETKIFRVVNPHGLAGLWGNHKVLN</sequence>
<organism evidence="4 5">
    <name type="scientific">Ophiophagus hannah</name>
    <name type="common">King cobra</name>
    <name type="synonym">Naja hannah</name>
    <dbReference type="NCBI Taxonomy" id="8665"/>
    <lineage>
        <taxon>Eukaryota</taxon>
        <taxon>Metazoa</taxon>
        <taxon>Chordata</taxon>
        <taxon>Craniata</taxon>
        <taxon>Vertebrata</taxon>
        <taxon>Euteleostomi</taxon>
        <taxon>Lepidosauria</taxon>
        <taxon>Squamata</taxon>
        <taxon>Bifurcata</taxon>
        <taxon>Unidentata</taxon>
        <taxon>Episquamata</taxon>
        <taxon>Toxicofera</taxon>
        <taxon>Serpentes</taxon>
        <taxon>Colubroidea</taxon>
        <taxon>Elapidae</taxon>
        <taxon>Elapinae</taxon>
        <taxon>Ophiophagus</taxon>
    </lineage>
</organism>
<keyword evidence="5" id="KW-1185">Reference proteome</keyword>
<feature type="non-terminal residue" evidence="4">
    <location>
        <position position="84"/>
    </location>
</feature>
<evidence type="ECO:0000256" key="1">
    <source>
        <dbReference type="ARBA" id="ARBA00005562"/>
    </source>
</evidence>
<comment type="similarity">
    <text evidence="1">Belongs to the ETS family.</text>
</comment>
<dbReference type="EMBL" id="AZIM01001009">
    <property type="protein sequence ID" value="ETE68483.1"/>
    <property type="molecule type" value="Genomic_DNA"/>
</dbReference>
<dbReference type="Proteomes" id="UP000018936">
    <property type="component" value="Unassembled WGS sequence"/>
</dbReference>
<evidence type="ECO:0000259" key="3">
    <source>
        <dbReference type="SMART" id="SM00413"/>
    </source>
</evidence>
<dbReference type="PANTHER" id="PTHR11849">
    <property type="entry name" value="ETS"/>
    <property type="match status" value="1"/>
</dbReference>
<protein>
    <submittedName>
        <fullName evidence="4">Transcription factor ETV7</fullName>
    </submittedName>
</protein>
<dbReference type="InterPro" id="IPR046328">
    <property type="entry name" value="ETS_fam"/>
</dbReference>
<proteinExistence type="inferred from homology"/>
<accession>V8P3B4</accession>
<dbReference type="PANTHER" id="PTHR11849:SF201">
    <property type="entry name" value="ETS DNA-BINDING PROTEIN POKKURI"/>
    <property type="match status" value="1"/>
</dbReference>
<dbReference type="GO" id="GO:0030154">
    <property type="term" value="P:cell differentiation"/>
    <property type="evidence" value="ECO:0007669"/>
    <property type="project" value="TreeGrafter"/>
</dbReference>
<reference evidence="4 5" key="1">
    <citation type="journal article" date="2013" name="Proc. Natl. Acad. Sci. U.S.A.">
        <title>The king cobra genome reveals dynamic gene evolution and adaptation in the snake venom system.</title>
        <authorList>
            <person name="Vonk F.J."/>
            <person name="Casewell N.R."/>
            <person name="Henkel C.V."/>
            <person name="Heimberg A.M."/>
            <person name="Jansen H.J."/>
            <person name="McCleary R.J."/>
            <person name="Kerkkamp H.M."/>
            <person name="Vos R.A."/>
            <person name="Guerreiro I."/>
            <person name="Calvete J.J."/>
            <person name="Wuster W."/>
            <person name="Woods A.E."/>
            <person name="Logan J.M."/>
            <person name="Harrison R.A."/>
            <person name="Castoe T.A."/>
            <person name="de Koning A.P."/>
            <person name="Pollock D.D."/>
            <person name="Yandell M."/>
            <person name="Calderon D."/>
            <person name="Renjifo C."/>
            <person name="Currier R.B."/>
            <person name="Salgado D."/>
            <person name="Pla D."/>
            <person name="Sanz L."/>
            <person name="Hyder A.S."/>
            <person name="Ribeiro J.M."/>
            <person name="Arntzen J.W."/>
            <person name="van den Thillart G.E."/>
            <person name="Boetzer M."/>
            <person name="Pirovano W."/>
            <person name="Dirks R.P."/>
            <person name="Spaink H.P."/>
            <person name="Duboule D."/>
            <person name="McGlinn E."/>
            <person name="Kini R.M."/>
            <person name="Richardson M.K."/>
        </authorList>
    </citation>
    <scope>NUCLEOTIDE SEQUENCE</scope>
    <source>
        <tissue evidence="4">Blood</tissue>
    </source>
</reference>
<dbReference type="GO" id="GO:0005634">
    <property type="term" value="C:nucleus"/>
    <property type="evidence" value="ECO:0007669"/>
    <property type="project" value="TreeGrafter"/>
</dbReference>
<dbReference type="InterPro" id="IPR036390">
    <property type="entry name" value="WH_DNA-bd_sf"/>
</dbReference>
<dbReference type="AlphaFoldDB" id="V8P3B4"/>
<evidence type="ECO:0000256" key="2">
    <source>
        <dbReference type="ARBA" id="ARBA00023125"/>
    </source>
</evidence>
<dbReference type="SUPFAM" id="SSF46785">
    <property type="entry name" value="Winged helix' DNA-binding domain"/>
    <property type="match status" value="1"/>
</dbReference>
<name>V8P3B4_OPHHA</name>
<keyword evidence="2" id="KW-0238">DNA-binding</keyword>
<dbReference type="InterPro" id="IPR000418">
    <property type="entry name" value="Ets_dom"/>
</dbReference>
<gene>
    <name evidence="4" type="primary">ETV7</name>
    <name evidence="4" type="ORF">L345_05723</name>
</gene>
<comment type="caution">
    <text evidence="4">The sequence shown here is derived from an EMBL/GenBank/DDBJ whole genome shotgun (WGS) entry which is preliminary data.</text>
</comment>
<evidence type="ECO:0000313" key="4">
    <source>
        <dbReference type="EMBL" id="ETE68483.1"/>
    </source>
</evidence>
<feature type="non-terminal residue" evidence="4">
    <location>
        <position position="1"/>
    </location>
</feature>
<dbReference type="InterPro" id="IPR036388">
    <property type="entry name" value="WH-like_DNA-bd_sf"/>
</dbReference>
<dbReference type="Pfam" id="PF00178">
    <property type="entry name" value="Ets"/>
    <property type="match status" value="1"/>
</dbReference>